<sequence length="239" mass="26285">MKKHFLRLLLGGFLLGQSPLMAQSACESLYLREGATYEMLSFNAKGKQEGSSRGKVLSVSQSGNEKTAQVQFTVLDAKGKELNQAEVAYACEGDVLKIDMENFLNQEALKAYQNMEVSMESSQVAYPQNMAAGQTLDEGTMNIGIKNSGVAFADIEMSMKDRKVEGQESLQVKAGTFEVFKISYTLVMNTKMMGMNIPMEVKAVEYFSKELGVVKSESYNAKNGKLMGYSELGSYSIPD</sequence>
<dbReference type="InterPro" id="IPR049279">
    <property type="entry name" value="DUF3108-like"/>
</dbReference>
<comment type="caution">
    <text evidence="3">The sequence shown here is derived from an EMBL/GenBank/DDBJ whole genome shotgun (WGS) entry which is preliminary data.</text>
</comment>
<protein>
    <recommendedName>
        <fullName evidence="2">DUF3108 domain-containing protein</fullName>
    </recommendedName>
</protein>
<dbReference type="Pfam" id="PF21347">
    <property type="entry name" value="DUF3108_like"/>
    <property type="match status" value="1"/>
</dbReference>
<proteinExistence type="predicted"/>
<evidence type="ECO:0000256" key="1">
    <source>
        <dbReference type="SAM" id="SignalP"/>
    </source>
</evidence>
<keyword evidence="4" id="KW-1185">Reference proteome</keyword>
<dbReference type="Gene3D" id="2.40.360.20">
    <property type="match status" value="1"/>
</dbReference>
<name>A0ABT8F463_9BACT</name>
<organism evidence="3 4">
    <name type="scientific">Shiella aurantiaca</name>
    <dbReference type="NCBI Taxonomy" id="3058365"/>
    <lineage>
        <taxon>Bacteria</taxon>
        <taxon>Pseudomonadati</taxon>
        <taxon>Bacteroidota</taxon>
        <taxon>Cytophagia</taxon>
        <taxon>Cytophagales</taxon>
        <taxon>Shiellaceae</taxon>
        <taxon>Shiella</taxon>
    </lineage>
</organism>
<keyword evidence="1" id="KW-0732">Signal</keyword>
<accession>A0ABT8F463</accession>
<reference evidence="3" key="1">
    <citation type="submission" date="2023-06" db="EMBL/GenBank/DDBJ databases">
        <title>Cytophagales bacterium Strain LB-30, isolated from soil.</title>
        <authorList>
            <person name="Liu B."/>
        </authorList>
    </citation>
    <scope>NUCLEOTIDE SEQUENCE</scope>
    <source>
        <strain evidence="3">LB-30</strain>
    </source>
</reference>
<dbReference type="EMBL" id="JAUHJS010000003">
    <property type="protein sequence ID" value="MDN4165247.1"/>
    <property type="molecule type" value="Genomic_DNA"/>
</dbReference>
<feature type="chain" id="PRO_5046116212" description="DUF3108 domain-containing protein" evidence="1">
    <location>
        <begin position="23"/>
        <end position="239"/>
    </location>
</feature>
<dbReference type="RefSeq" id="WP_320003773.1">
    <property type="nucleotide sequence ID" value="NZ_JAUHJS010000003.1"/>
</dbReference>
<evidence type="ECO:0000313" key="4">
    <source>
        <dbReference type="Proteomes" id="UP001168552"/>
    </source>
</evidence>
<evidence type="ECO:0000313" key="3">
    <source>
        <dbReference type="EMBL" id="MDN4165247.1"/>
    </source>
</evidence>
<evidence type="ECO:0000259" key="2">
    <source>
        <dbReference type="Pfam" id="PF21347"/>
    </source>
</evidence>
<dbReference type="Proteomes" id="UP001168552">
    <property type="component" value="Unassembled WGS sequence"/>
</dbReference>
<gene>
    <name evidence="3" type="ORF">QWY31_07030</name>
</gene>
<feature type="domain" description="DUF3108" evidence="2">
    <location>
        <begin position="33"/>
        <end position="232"/>
    </location>
</feature>
<feature type="signal peptide" evidence="1">
    <location>
        <begin position="1"/>
        <end position="22"/>
    </location>
</feature>